<dbReference type="AlphaFoldDB" id="A0A146G7Q2"/>
<dbReference type="RefSeq" id="WP_075078563.1">
    <property type="nucleotide sequence ID" value="NZ_BDCO01000002.1"/>
</dbReference>
<proteinExistence type="predicted"/>
<keyword evidence="4" id="KW-1185">Reference proteome</keyword>
<dbReference type="STRING" id="690879.TSACC_21149"/>
<evidence type="ECO:0000313" key="3">
    <source>
        <dbReference type="EMBL" id="GAT32748.1"/>
    </source>
</evidence>
<comment type="caution">
    <text evidence="3">The sequence shown here is derived from an EMBL/GenBank/DDBJ whole genome shotgun (WGS) entry which is preliminary data.</text>
</comment>
<feature type="chain" id="PRO_5007524672" evidence="2">
    <location>
        <begin position="20"/>
        <end position="179"/>
    </location>
</feature>
<evidence type="ECO:0000256" key="1">
    <source>
        <dbReference type="SAM" id="MobiDB-lite"/>
    </source>
</evidence>
<protein>
    <submittedName>
        <fullName evidence="3">Uncharacterized protein</fullName>
    </submittedName>
</protein>
<dbReference type="EMBL" id="BDCO01000002">
    <property type="protein sequence ID" value="GAT32748.1"/>
    <property type="molecule type" value="Genomic_DNA"/>
</dbReference>
<feature type="signal peptide" evidence="2">
    <location>
        <begin position="1"/>
        <end position="19"/>
    </location>
</feature>
<gene>
    <name evidence="3" type="ORF">TSACC_21149</name>
</gene>
<dbReference type="InParanoid" id="A0A146G7Q2"/>
<name>A0A146G7Q2_TERSA</name>
<accession>A0A146G7Q2</accession>
<keyword evidence="2" id="KW-0732">Signal</keyword>
<evidence type="ECO:0000256" key="2">
    <source>
        <dbReference type="SAM" id="SignalP"/>
    </source>
</evidence>
<feature type="region of interest" description="Disordered" evidence="1">
    <location>
        <begin position="128"/>
        <end position="147"/>
    </location>
</feature>
<dbReference type="OrthoDB" id="9829537at2"/>
<reference evidence="4" key="1">
    <citation type="journal article" date="2017" name="Genome Announc.">
        <title>Draft Genome Sequence of Terrimicrobium sacchariphilum NM-5T, a Facultative Anaerobic Soil Bacterium of the Class Spartobacteria.</title>
        <authorList>
            <person name="Qiu Y.L."/>
            <person name="Tourlousse D.M."/>
            <person name="Matsuura N."/>
            <person name="Ohashi A."/>
            <person name="Sekiguchi Y."/>
        </authorList>
    </citation>
    <scope>NUCLEOTIDE SEQUENCE [LARGE SCALE GENOMIC DNA]</scope>
    <source>
        <strain evidence="4">NM-5</strain>
    </source>
</reference>
<organism evidence="3 4">
    <name type="scientific">Terrimicrobium sacchariphilum</name>
    <dbReference type="NCBI Taxonomy" id="690879"/>
    <lineage>
        <taxon>Bacteria</taxon>
        <taxon>Pseudomonadati</taxon>
        <taxon>Verrucomicrobiota</taxon>
        <taxon>Terrimicrobiia</taxon>
        <taxon>Terrimicrobiales</taxon>
        <taxon>Terrimicrobiaceae</taxon>
        <taxon>Terrimicrobium</taxon>
    </lineage>
</organism>
<sequence>MRLPVLLLACSLFAGVLCAQEQERSLAQRLNYIPMKPGEGWANPLANKEFNKASVVPTESKVKAGSYSGEKDFDAGTYSNTRSFFGIKNPWFGRKVFKTGQENLTTKYELKATEKQFVTDKARVKSFAETDRKPMDASQGPAETRPFLVQGKSQKALDQQSNQKELTIDEVRKILNKDR</sequence>
<evidence type="ECO:0000313" key="4">
    <source>
        <dbReference type="Proteomes" id="UP000076023"/>
    </source>
</evidence>
<dbReference type="Proteomes" id="UP000076023">
    <property type="component" value="Unassembled WGS sequence"/>
</dbReference>